<accession>A0A182DY91</accession>
<dbReference type="Pfam" id="PF08059">
    <property type="entry name" value="SEP"/>
    <property type="match status" value="1"/>
</dbReference>
<feature type="region of interest" description="Disordered" evidence="2">
    <location>
        <begin position="25"/>
        <end position="62"/>
    </location>
</feature>
<dbReference type="AlphaFoldDB" id="A0A182DY91"/>
<dbReference type="InterPro" id="IPR029071">
    <property type="entry name" value="Ubiquitin-like_domsf"/>
</dbReference>
<reference evidence="8 9" key="1">
    <citation type="submission" date="2016-06" db="UniProtKB">
        <authorList>
            <consortium name="WormBaseParasite"/>
        </authorList>
    </citation>
    <scope>IDENTIFICATION</scope>
</reference>
<dbReference type="PROSITE" id="PS51399">
    <property type="entry name" value="SEP"/>
    <property type="match status" value="1"/>
</dbReference>
<dbReference type="WBParaSite" id="nOo.2.0.1.t00635-RA">
    <property type="protein sequence ID" value="nOo.2.0.1.t00635-RA"/>
    <property type="gene ID" value="nOo.2.0.1.g00635"/>
</dbReference>
<dbReference type="PANTHER" id="PTHR23333">
    <property type="entry name" value="UBX DOMAIN CONTAINING PROTEIN"/>
    <property type="match status" value="1"/>
</dbReference>
<dbReference type="PROSITE" id="PS50033">
    <property type="entry name" value="UBX"/>
    <property type="match status" value="1"/>
</dbReference>
<dbReference type="OrthoDB" id="274641at2759"/>
<evidence type="ECO:0000259" key="4">
    <source>
        <dbReference type="PROSITE" id="PS51399"/>
    </source>
</evidence>
<evidence type="ECO:0000313" key="7">
    <source>
        <dbReference type="Proteomes" id="UP000271087"/>
    </source>
</evidence>
<dbReference type="GO" id="GO:0000045">
    <property type="term" value="P:autophagosome assembly"/>
    <property type="evidence" value="ECO:0007669"/>
    <property type="project" value="TreeGrafter"/>
</dbReference>
<dbReference type="SMART" id="SM00553">
    <property type="entry name" value="SEP"/>
    <property type="match status" value="1"/>
</dbReference>
<dbReference type="Pfam" id="PF05071">
    <property type="entry name" value="NDUFA12"/>
    <property type="match status" value="1"/>
</dbReference>
<reference evidence="5 7" key="2">
    <citation type="submission" date="2018-08" db="EMBL/GenBank/DDBJ databases">
        <authorList>
            <person name="Laetsch R D."/>
            <person name="Stevens L."/>
            <person name="Kumar S."/>
            <person name="Blaxter L. M."/>
        </authorList>
    </citation>
    <scope>NUCLEOTIDE SEQUENCE [LARGE SCALE GENOMIC DNA]</scope>
</reference>
<dbReference type="InterPro" id="IPR036241">
    <property type="entry name" value="NSFL1C_SEP_dom_sf"/>
</dbReference>
<dbReference type="Proteomes" id="UP000271087">
    <property type="component" value="Unassembled WGS sequence"/>
</dbReference>
<dbReference type="GO" id="GO:0005634">
    <property type="term" value="C:nucleus"/>
    <property type="evidence" value="ECO:0007669"/>
    <property type="project" value="TreeGrafter"/>
</dbReference>
<dbReference type="Pfam" id="PF00789">
    <property type="entry name" value="UBX"/>
    <property type="match status" value="1"/>
</dbReference>
<dbReference type="GO" id="GO:0031468">
    <property type="term" value="P:nuclear membrane reassembly"/>
    <property type="evidence" value="ECO:0007669"/>
    <property type="project" value="TreeGrafter"/>
</dbReference>
<dbReference type="GO" id="GO:0007030">
    <property type="term" value="P:Golgi organization"/>
    <property type="evidence" value="ECO:0007669"/>
    <property type="project" value="TreeGrafter"/>
</dbReference>
<dbReference type="Gene3D" id="3.10.20.90">
    <property type="entry name" value="Phosphatidylinositol 3-kinase Catalytic Subunit, Chain A, domain 1"/>
    <property type="match status" value="1"/>
</dbReference>
<comment type="similarity">
    <text evidence="1">Belongs to the complex I NDUFA12 subunit family.</text>
</comment>
<name>A0A182DY91_ONCOC</name>
<feature type="domain" description="UBX" evidence="3">
    <location>
        <begin position="253"/>
        <end position="330"/>
    </location>
</feature>
<keyword evidence="7" id="KW-1185">Reference proteome</keyword>
<dbReference type="EMBL" id="UYRW01000065">
    <property type="protein sequence ID" value="VDK62544.1"/>
    <property type="molecule type" value="Genomic_DNA"/>
</dbReference>
<dbReference type="InterPro" id="IPR001012">
    <property type="entry name" value="UBX_dom"/>
</dbReference>
<evidence type="ECO:0000256" key="2">
    <source>
        <dbReference type="SAM" id="MobiDB-lite"/>
    </source>
</evidence>
<proteinExistence type="inferred from homology"/>
<dbReference type="CDD" id="cd01770">
    <property type="entry name" value="UBX_UBXN2"/>
    <property type="match status" value="1"/>
</dbReference>
<dbReference type="SUPFAM" id="SSF54236">
    <property type="entry name" value="Ubiquitin-like"/>
    <property type="match status" value="1"/>
</dbReference>
<organism evidence="8">
    <name type="scientific">Onchocerca ochengi</name>
    <name type="common">Filarial nematode worm</name>
    <dbReference type="NCBI Taxonomy" id="42157"/>
    <lineage>
        <taxon>Eukaryota</taxon>
        <taxon>Metazoa</taxon>
        <taxon>Ecdysozoa</taxon>
        <taxon>Nematoda</taxon>
        <taxon>Chromadorea</taxon>
        <taxon>Rhabditida</taxon>
        <taxon>Spirurina</taxon>
        <taxon>Spiruromorpha</taxon>
        <taxon>Filarioidea</taxon>
        <taxon>Onchocercidae</taxon>
        <taxon>Onchocerca</taxon>
    </lineage>
</organism>
<dbReference type="SUPFAM" id="SSF102848">
    <property type="entry name" value="NSFL1 (p97 ATPase) cofactor p47, SEP domain"/>
    <property type="match status" value="1"/>
</dbReference>
<feature type="domain" description="SEP" evidence="4">
    <location>
        <begin position="131"/>
        <end position="196"/>
    </location>
</feature>
<sequence>MRFIDDWTVLVVSIRIVQIATLHSSDKKSRSRSSSPPNNDEKRQQGFFVGGSEQSGNLVLGPDSSRSEDIVSQFFNSARAHGAESLTPEENAKFGTRDAVKFASGSKGYRLGDTVQPSELVESNVSSDSIPQEVTLIMWENGFTVDDGPLRLYNDLLNHSFLQSISEGHIPNEIMRQYPGKTIDIRMERRYQPYVVKSKPFSGQGQRLGEIVPTVISAGNLEQNTSNGANPANGGFVDSQCVKKAQETIKLIDGEPITHVQIRLPSGGRIVGQFNHNHTVGDIRNFLVIAAPDYAFQPFNLMTTFPNKVIEQENTSLKEAGLLNAVIVIPMSLKEIFGLRVLTKFFQIVKGCGGWIDNEIDFICDIPYLNVTKKEMYFTIIMDETRIGKFMGEDKFGNKYYEDNSYFMPRNRWVEYPEHVWLDYDASQIPAEWHMWLHHITDETPVQNPPEQRKWMLDHEETLTLLELSYQFRWKRDFMYVSEVNSTDATCFQSAVRVFSPSNFLCRFKKHHFLEARNCLEKTEPLTFLKCDQTCHLEALKNIEKKERAFPGKASIFNKIHH</sequence>
<evidence type="ECO:0000256" key="1">
    <source>
        <dbReference type="ARBA" id="ARBA00007355"/>
    </source>
</evidence>
<protein>
    <submittedName>
        <fullName evidence="8 9">Amine oxidase</fullName>
    </submittedName>
</protein>
<dbReference type="GO" id="GO:0005829">
    <property type="term" value="C:cytosol"/>
    <property type="evidence" value="ECO:0007669"/>
    <property type="project" value="TreeGrafter"/>
</dbReference>
<evidence type="ECO:0000313" key="6">
    <source>
        <dbReference type="EMBL" id="VDK62544.1"/>
    </source>
</evidence>
<dbReference type="STRING" id="42157.A0A182DY91"/>
<dbReference type="InterPro" id="IPR012989">
    <property type="entry name" value="SEP_domain"/>
</dbReference>
<dbReference type="Gene3D" id="3.30.420.210">
    <property type="entry name" value="SEP domain"/>
    <property type="match status" value="1"/>
</dbReference>
<dbReference type="GO" id="GO:0043130">
    <property type="term" value="F:ubiquitin binding"/>
    <property type="evidence" value="ECO:0007669"/>
    <property type="project" value="TreeGrafter"/>
</dbReference>
<evidence type="ECO:0000313" key="8">
    <source>
        <dbReference type="WBParaSite" id="nOo.2.0.1.t00635-RA"/>
    </source>
</evidence>
<evidence type="ECO:0000313" key="9">
    <source>
        <dbReference type="WBParaSite" id="nOo.2.0.1.t00643-RA"/>
    </source>
</evidence>
<gene>
    <name evidence="5" type="ORF">NOO_LOCUS635</name>
    <name evidence="6" type="ORF">NOO_LOCUS643</name>
</gene>
<evidence type="ECO:0000313" key="5">
    <source>
        <dbReference type="EMBL" id="VDK62530.1"/>
    </source>
</evidence>
<dbReference type="PANTHER" id="PTHR23333:SF20">
    <property type="entry name" value="NSFL1 COFACTOR P47"/>
    <property type="match status" value="1"/>
</dbReference>
<dbReference type="EMBL" id="UYRW01000064">
    <property type="protein sequence ID" value="VDK62530.1"/>
    <property type="molecule type" value="Genomic_DNA"/>
</dbReference>
<dbReference type="GO" id="GO:0043161">
    <property type="term" value="P:proteasome-mediated ubiquitin-dependent protein catabolic process"/>
    <property type="evidence" value="ECO:0007669"/>
    <property type="project" value="TreeGrafter"/>
</dbReference>
<dbReference type="InterPro" id="IPR007763">
    <property type="entry name" value="NDUFA12"/>
</dbReference>
<dbReference type="WBParaSite" id="nOo.2.0.1.t00643-RA">
    <property type="protein sequence ID" value="nOo.2.0.1.t00643-RA"/>
    <property type="gene ID" value="nOo.2.0.1.g00643"/>
</dbReference>
<dbReference type="SMART" id="SM00166">
    <property type="entry name" value="UBX"/>
    <property type="match status" value="1"/>
</dbReference>
<evidence type="ECO:0000259" key="3">
    <source>
        <dbReference type="PROSITE" id="PS50033"/>
    </source>
</evidence>
<dbReference type="GO" id="GO:0061025">
    <property type="term" value="P:membrane fusion"/>
    <property type="evidence" value="ECO:0007669"/>
    <property type="project" value="TreeGrafter"/>
</dbReference>
<dbReference type="GO" id="GO:0045271">
    <property type="term" value="C:respiratory chain complex I"/>
    <property type="evidence" value="ECO:0007669"/>
    <property type="project" value="InterPro"/>
</dbReference>